<dbReference type="PANTHER" id="PTHR30558">
    <property type="entry name" value="EXBD MEMBRANE COMPONENT OF PMF-DRIVEN MACROMOLECULE IMPORT SYSTEM"/>
    <property type="match status" value="1"/>
</dbReference>
<dbReference type="PANTHER" id="PTHR30558:SF3">
    <property type="entry name" value="BIOPOLYMER TRANSPORT PROTEIN EXBD-RELATED"/>
    <property type="match status" value="1"/>
</dbReference>
<gene>
    <name evidence="9" type="ORF">AcdelDRAFT_2870</name>
</gene>
<dbReference type="GO" id="GO:0022857">
    <property type="term" value="F:transmembrane transporter activity"/>
    <property type="evidence" value="ECO:0007669"/>
    <property type="project" value="InterPro"/>
</dbReference>
<comment type="subcellular location">
    <subcellularLocation>
        <location evidence="1">Cell membrane</location>
        <topology evidence="1">Single-pass membrane protein</topology>
    </subcellularLocation>
    <subcellularLocation>
        <location evidence="7">Cell membrane</location>
        <topology evidence="7">Single-pass type II membrane protein</topology>
    </subcellularLocation>
</comment>
<keyword evidence="7" id="KW-0813">Transport</keyword>
<evidence type="ECO:0000256" key="5">
    <source>
        <dbReference type="ARBA" id="ARBA00022989"/>
    </source>
</evidence>
<dbReference type="RefSeq" id="WP_005797808.1">
    <property type="nucleotide sequence ID" value="NZ_ACQT01000116.1"/>
</dbReference>
<accession>C5T7J0</accession>
<dbReference type="Pfam" id="PF02472">
    <property type="entry name" value="ExbD"/>
    <property type="match status" value="1"/>
</dbReference>
<dbReference type="EMBL" id="ACQT01000116">
    <property type="protein sequence ID" value="EER59546.1"/>
    <property type="molecule type" value="Genomic_DNA"/>
</dbReference>
<dbReference type="Proteomes" id="UP000003856">
    <property type="component" value="Unassembled WGS sequence"/>
</dbReference>
<dbReference type="InterPro" id="IPR003400">
    <property type="entry name" value="ExbD"/>
</dbReference>
<reference evidence="9 10" key="1">
    <citation type="submission" date="2009-05" db="EMBL/GenBank/DDBJ databases">
        <title>The draft genome of Acidovorax delafieldii 2AN.</title>
        <authorList>
            <consortium name="US DOE Joint Genome Institute (JGI-PGF)"/>
            <person name="Lucas S."/>
            <person name="Copeland A."/>
            <person name="Lapidus A."/>
            <person name="Glavina del Rio T."/>
            <person name="Tice H."/>
            <person name="Bruce D."/>
            <person name="Goodwin L."/>
            <person name="Pitluck S."/>
            <person name="Larimer F."/>
            <person name="Land M.L."/>
            <person name="Hauser L."/>
            <person name="Shelobolina E.S."/>
            <person name="Picardal F."/>
            <person name="Roden E."/>
            <person name="Emerson D."/>
        </authorList>
    </citation>
    <scope>NUCLEOTIDE SEQUENCE [LARGE SCALE GENOMIC DNA]</scope>
    <source>
        <strain evidence="9 10">2AN</strain>
    </source>
</reference>
<feature type="non-terminal residue" evidence="9">
    <location>
        <position position="150"/>
    </location>
</feature>
<dbReference type="AlphaFoldDB" id="C5T7J0"/>
<evidence type="ECO:0000256" key="4">
    <source>
        <dbReference type="ARBA" id="ARBA00022692"/>
    </source>
</evidence>
<keyword evidence="3" id="KW-1003">Cell membrane</keyword>
<keyword evidence="4 7" id="KW-0812">Transmembrane</keyword>
<keyword evidence="7" id="KW-0653">Protein transport</keyword>
<evidence type="ECO:0000256" key="1">
    <source>
        <dbReference type="ARBA" id="ARBA00004162"/>
    </source>
</evidence>
<comment type="similarity">
    <text evidence="2 7">Belongs to the ExbD/TolR family.</text>
</comment>
<evidence type="ECO:0000256" key="7">
    <source>
        <dbReference type="RuleBase" id="RU003879"/>
    </source>
</evidence>
<evidence type="ECO:0000256" key="3">
    <source>
        <dbReference type="ARBA" id="ARBA00022475"/>
    </source>
</evidence>
<dbReference type="Gene3D" id="3.30.420.270">
    <property type="match status" value="1"/>
</dbReference>
<keyword evidence="6 8" id="KW-0472">Membrane</keyword>
<keyword evidence="5 8" id="KW-1133">Transmembrane helix</keyword>
<sequence>MNFRPRQKDEPEINLIPFIDVLLVILIFMMLTTTYSKFTELQLTLPVADTEQQRDHPKEVIVAVAADGRYAVNKSAVDGKGVDAVARALGDAASAGRDSVVIISADATAPHQSVVTVMEAARRVGLTQITFATQSSAARTANGPLNPMAA</sequence>
<dbReference type="GO" id="GO:0005886">
    <property type="term" value="C:plasma membrane"/>
    <property type="evidence" value="ECO:0007669"/>
    <property type="project" value="UniProtKB-SubCell"/>
</dbReference>
<keyword evidence="10" id="KW-1185">Reference proteome</keyword>
<comment type="caution">
    <text evidence="9">The sequence shown here is derived from an EMBL/GenBank/DDBJ whole genome shotgun (WGS) entry which is preliminary data.</text>
</comment>
<evidence type="ECO:0000313" key="10">
    <source>
        <dbReference type="Proteomes" id="UP000003856"/>
    </source>
</evidence>
<feature type="transmembrane region" description="Helical" evidence="8">
    <location>
        <begin position="12"/>
        <end position="31"/>
    </location>
</feature>
<organism evidence="9 10">
    <name type="scientific">Acidovorax delafieldii 2AN</name>
    <dbReference type="NCBI Taxonomy" id="573060"/>
    <lineage>
        <taxon>Bacteria</taxon>
        <taxon>Pseudomonadati</taxon>
        <taxon>Pseudomonadota</taxon>
        <taxon>Betaproteobacteria</taxon>
        <taxon>Burkholderiales</taxon>
        <taxon>Comamonadaceae</taxon>
        <taxon>Acidovorax</taxon>
    </lineage>
</organism>
<evidence type="ECO:0000256" key="6">
    <source>
        <dbReference type="ARBA" id="ARBA00023136"/>
    </source>
</evidence>
<dbReference type="OrthoDB" id="424972at2"/>
<protein>
    <submittedName>
        <fullName evidence="9">Biopolymer transport protein ExbD/TolR</fullName>
    </submittedName>
</protein>
<proteinExistence type="inferred from homology"/>
<name>C5T7J0_ACIDE</name>
<evidence type="ECO:0000313" key="9">
    <source>
        <dbReference type="EMBL" id="EER59546.1"/>
    </source>
</evidence>
<evidence type="ECO:0000256" key="8">
    <source>
        <dbReference type="SAM" id="Phobius"/>
    </source>
</evidence>
<dbReference type="GO" id="GO:0015031">
    <property type="term" value="P:protein transport"/>
    <property type="evidence" value="ECO:0007669"/>
    <property type="project" value="UniProtKB-KW"/>
</dbReference>
<evidence type="ECO:0000256" key="2">
    <source>
        <dbReference type="ARBA" id="ARBA00005811"/>
    </source>
</evidence>